<gene>
    <name evidence="10" type="ORF">VNO77_43531</name>
</gene>
<keyword evidence="7 8" id="KW-0472">Membrane</keyword>
<dbReference type="AlphaFoldDB" id="A0AAN9JU93"/>
<comment type="caution">
    <text evidence="10">The sequence shown here is derived from an EMBL/GenBank/DDBJ whole genome shotgun (WGS) entry which is preliminary data.</text>
</comment>
<keyword evidence="4 8" id="KW-1003">Cell membrane</keyword>
<organism evidence="10 11">
    <name type="scientific">Canavalia gladiata</name>
    <name type="common">Sword bean</name>
    <name type="synonym">Dolichos gladiatus</name>
    <dbReference type="NCBI Taxonomy" id="3824"/>
    <lineage>
        <taxon>Eukaryota</taxon>
        <taxon>Viridiplantae</taxon>
        <taxon>Streptophyta</taxon>
        <taxon>Embryophyta</taxon>
        <taxon>Tracheophyta</taxon>
        <taxon>Spermatophyta</taxon>
        <taxon>Magnoliopsida</taxon>
        <taxon>eudicotyledons</taxon>
        <taxon>Gunneridae</taxon>
        <taxon>Pentapetalae</taxon>
        <taxon>rosids</taxon>
        <taxon>fabids</taxon>
        <taxon>Fabales</taxon>
        <taxon>Fabaceae</taxon>
        <taxon>Papilionoideae</taxon>
        <taxon>50 kb inversion clade</taxon>
        <taxon>NPAAA clade</taxon>
        <taxon>indigoferoid/millettioid clade</taxon>
        <taxon>Phaseoleae</taxon>
        <taxon>Canavalia</taxon>
    </lineage>
</organism>
<accession>A0AAN9JU93</accession>
<evidence type="ECO:0000256" key="6">
    <source>
        <dbReference type="ARBA" id="ARBA00022989"/>
    </source>
</evidence>
<evidence type="ECO:0000256" key="7">
    <source>
        <dbReference type="ARBA" id="ARBA00023136"/>
    </source>
</evidence>
<reference evidence="10 11" key="1">
    <citation type="submission" date="2024-01" db="EMBL/GenBank/DDBJ databases">
        <title>The genomes of 5 underutilized Papilionoideae crops provide insights into root nodulation and disease resistanc.</title>
        <authorList>
            <person name="Jiang F."/>
        </authorList>
    </citation>
    <scope>NUCLEOTIDE SEQUENCE [LARGE SCALE GENOMIC DNA]</scope>
    <source>
        <strain evidence="10">LVBAO_FW01</strain>
        <tissue evidence="10">Leaves</tissue>
    </source>
</reference>
<dbReference type="GO" id="GO:0005886">
    <property type="term" value="C:plasma membrane"/>
    <property type="evidence" value="ECO:0007669"/>
    <property type="project" value="UniProtKB-SubCell"/>
</dbReference>
<keyword evidence="5 8" id="KW-0812">Transmembrane</keyword>
<sequence length="261" mass="28384">MSALPNRDHTAWIPFPHAYSKPILIYASLSIPLLCYTLKVKSLIANQNLPRNTTKIQVVVMEKGGAVEAARSPMQLKMEDEFEGNNNALRTAETFLRLLPIALCVSALILMLKNSQQNEYASLDYTDLGAFRYLVHANGICAGYSLLSAVIVAVPRPSTLPRAWTFFLLDQVLTYVILAAGAVSTEVLYLAENGDAATTWSSACGSFGRFCHKATASIAITFVAVVCYVVLSLISSYKLFSKYDAPSCRPTTGIEVAAFPA</sequence>
<dbReference type="InterPro" id="IPR006702">
    <property type="entry name" value="CASP_dom"/>
</dbReference>
<dbReference type="Pfam" id="PF04535">
    <property type="entry name" value="CASP_dom"/>
    <property type="match status" value="1"/>
</dbReference>
<dbReference type="EMBL" id="JAYMYQ010000011">
    <property type="protein sequence ID" value="KAK7305625.1"/>
    <property type="molecule type" value="Genomic_DNA"/>
</dbReference>
<evidence type="ECO:0000256" key="3">
    <source>
        <dbReference type="ARBA" id="ARBA00011489"/>
    </source>
</evidence>
<evidence type="ECO:0000256" key="8">
    <source>
        <dbReference type="RuleBase" id="RU361233"/>
    </source>
</evidence>
<dbReference type="Proteomes" id="UP001367508">
    <property type="component" value="Unassembled WGS sequence"/>
</dbReference>
<keyword evidence="11" id="KW-1185">Reference proteome</keyword>
<feature type="transmembrane region" description="Helical" evidence="8">
    <location>
        <begin position="95"/>
        <end position="113"/>
    </location>
</feature>
<feature type="transmembrane region" description="Helical" evidence="8">
    <location>
        <begin position="133"/>
        <end position="154"/>
    </location>
</feature>
<keyword evidence="6 8" id="KW-1133">Transmembrane helix</keyword>
<evidence type="ECO:0000256" key="5">
    <source>
        <dbReference type="ARBA" id="ARBA00022692"/>
    </source>
</evidence>
<name>A0AAN9JU93_CANGL</name>
<comment type="subcellular location">
    <subcellularLocation>
        <location evidence="1 8">Cell membrane</location>
        <topology evidence="1 8">Multi-pass membrane protein</topology>
    </subcellularLocation>
</comment>
<feature type="domain" description="Casparian strip membrane protein" evidence="9">
    <location>
        <begin position="88"/>
        <end position="227"/>
    </location>
</feature>
<feature type="transmembrane region" description="Helical" evidence="8">
    <location>
        <begin position="166"/>
        <end position="191"/>
    </location>
</feature>
<feature type="transmembrane region" description="Helical" evidence="8">
    <location>
        <begin position="23"/>
        <end position="40"/>
    </location>
</feature>
<evidence type="ECO:0000259" key="9">
    <source>
        <dbReference type="Pfam" id="PF04535"/>
    </source>
</evidence>
<comment type="caution">
    <text evidence="8">Lacks conserved residue(s) required for the propagation of feature annotation.</text>
</comment>
<dbReference type="InterPro" id="IPR006459">
    <property type="entry name" value="CASP/CASPL"/>
</dbReference>
<evidence type="ECO:0000256" key="1">
    <source>
        <dbReference type="ARBA" id="ARBA00004651"/>
    </source>
</evidence>
<dbReference type="PANTHER" id="PTHR33573">
    <property type="entry name" value="CASP-LIKE PROTEIN 4A4"/>
    <property type="match status" value="1"/>
</dbReference>
<evidence type="ECO:0000256" key="2">
    <source>
        <dbReference type="ARBA" id="ARBA00007651"/>
    </source>
</evidence>
<comment type="similarity">
    <text evidence="2 8">Belongs to the Casparian strip membrane proteins (CASP) family.</text>
</comment>
<dbReference type="NCBIfam" id="TIGR01569">
    <property type="entry name" value="A_tha_TIGR01569"/>
    <property type="match status" value="1"/>
</dbReference>
<comment type="subunit">
    <text evidence="3 8">Homodimer and heterodimers.</text>
</comment>
<dbReference type="PANTHER" id="PTHR33573:SF46">
    <property type="entry name" value="CASP-LIKE PROTEIN 2A1"/>
    <property type="match status" value="1"/>
</dbReference>
<evidence type="ECO:0000313" key="11">
    <source>
        <dbReference type="Proteomes" id="UP001367508"/>
    </source>
</evidence>
<evidence type="ECO:0000313" key="10">
    <source>
        <dbReference type="EMBL" id="KAK7305625.1"/>
    </source>
</evidence>
<evidence type="ECO:0000256" key="4">
    <source>
        <dbReference type="ARBA" id="ARBA00022475"/>
    </source>
</evidence>
<protein>
    <recommendedName>
        <fullName evidence="8">CASP-like protein</fullName>
    </recommendedName>
</protein>
<proteinExistence type="inferred from homology"/>
<feature type="transmembrane region" description="Helical" evidence="8">
    <location>
        <begin position="216"/>
        <end position="234"/>
    </location>
</feature>